<organism evidence="1 2">
    <name type="scientific">Aquilegia coerulea</name>
    <name type="common">Rocky mountain columbine</name>
    <dbReference type="NCBI Taxonomy" id="218851"/>
    <lineage>
        <taxon>Eukaryota</taxon>
        <taxon>Viridiplantae</taxon>
        <taxon>Streptophyta</taxon>
        <taxon>Embryophyta</taxon>
        <taxon>Tracheophyta</taxon>
        <taxon>Spermatophyta</taxon>
        <taxon>Magnoliopsida</taxon>
        <taxon>Ranunculales</taxon>
        <taxon>Ranunculaceae</taxon>
        <taxon>Thalictroideae</taxon>
        <taxon>Aquilegia</taxon>
    </lineage>
</organism>
<gene>
    <name evidence="1" type="ORF">AQUCO_00600277v1</name>
</gene>
<sequence>MQLQTFSLNAYTQIGKPSTSLSRLRLPFDKETPSESLCYSVTQSCKIAEVRTCIMFKVTFPNYNPPKMT</sequence>
<dbReference type="AlphaFoldDB" id="A0A2G5ENU0"/>
<evidence type="ECO:0000313" key="1">
    <source>
        <dbReference type="EMBL" id="PIA57438.1"/>
    </source>
</evidence>
<name>A0A2G5ENU0_AQUCA</name>
<proteinExistence type="predicted"/>
<dbReference type="InParanoid" id="A0A2G5ENU0"/>
<protein>
    <submittedName>
        <fullName evidence="1">Uncharacterized protein</fullName>
    </submittedName>
</protein>
<evidence type="ECO:0000313" key="2">
    <source>
        <dbReference type="Proteomes" id="UP000230069"/>
    </source>
</evidence>
<reference evidence="1 2" key="1">
    <citation type="submission" date="2017-09" db="EMBL/GenBank/DDBJ databases">
        <title>WGS assembly of Aquilegia coerulea Goldsmith.</title>
        <authorList>
            <person name="Hodges S."/>
            <person name="Kramer E."/>
            <person name="Nordborg M."/>
            <person name="Tomkins J."/>
            <person name="Borevitz J."/>
            <person name="Derieg N."/>
            <person name="Yan J."/>
            <person name="Mihaltcheva S."/>
            <person name="Hayes R.D."/>
            <person name="Rokhsar D."/>
        </authorList>
    </citation>
    <scope>NUCLEOTIDE SEQUENCE [LARGE SCALE GENOMIC DNA]</scope>
    <source>
        <strain evidence="2">cv. Goldsmith</strain>
    </source>
</reference>
<accession>A0A2G5ENU0</accession>
<keyword evidence="2" id="KW-1185">Reference proteome</keyword>
<dbReference type="EMBL" id="KZ305023">
    <property type="protein sequence ID" value="PIA57438.1"/>
    <property type="molecule type" value="Genomic_DNA"/>
</dbReference>
<dbReference type="Proteomes" id="UP000230069">
    <property type="component" value="Unassembled WGS sequence"/>
</dbReference>